<protein>
    <submittedName>
        <fullName evidence="5">Ribosomal protein S3</fullName>
    </submittedName>
</protein>
<comment type="similarity">
    <text evidence="1">Belongs to the universal ribosomal protein uS3 family.</text>
</comment>
<dbReference type="Gene3D" id="3.30.1140.32">
    <property type="entry name" value="Ribosomal protein S3, C-terminal domain"/>
    <property type="match status" value="1"/>
</dbReference>
<evidence type="ECO:0000256" key="1">
    <source>
        <dbReference type="ARBA" id="ARBA00010761"/>
    </source>
</evidence>
<keyword evidence="3" id="KW-0687">Ribonucleoprotein</keyword>
<evidence type="ECO:0000259" key="4">
    <source>
        <dbReference type="Pfam" id="PF00189"/>
    </source>
</evidence>
<dbReference type="PANTHER" id="PTHR11760">
    <property type="entry name" value="30S/40S RIBOSOMAL PROTEIN S3"/>
    <property type="match status" value="1"/>
</dbReference>
<proteinExistence type="inferred from homology"/>
<sequence length="70" mass="7669">MKTAIVKAQKAGVKGIKVQIAGRLNGAEIARTEWVREGQVPLHTLKANIDYCSYTATLYGILGIKVWVNL</sequence>
<keyword evidence="5" id="KW-0934">Plastid</keyword>
<organism evidence="5">
    <name type="scientific">Strombomonas acuminata</name>
    <dbReference type="NCBI Taxonomy" id="201859"/>
    <lineage>
        <taxon>Eukaryota</taxon>
        <taxon>Discoba</taxon>
        <taxon>Euglenozoa</taxon>
        <taxon>Euglenida</taxon>
        <taxon>Spirocuta</taxon>
        <taxon>Euglenophyceae</taxon>
        <taxon>Euglenales</taxon>
        <taxon>Euglenaceae</taxon>
        <taxon>Strombomonas</taxon>
    </lineage>
</organism>
<dbReference type="GO" id="GO:0003735">
    <property type="term" value="F:structural constituent of ribosome"/>
    <property type="evidence" value="ECO:0007669"/>
    <property type="project" value="InterPro"/>
</dbReference>
<geneLocation type="chloroplast" evidence="5"/>
<dbReference type="AlphaFoldDB" id="I6NI60"/>
<keyword evidence="2 5" id="KW-0689">Ribosomal protein</keyword>
<dbReference type="Pfam" id="PF00189">
    <property type="entry name" value="Ribosomal_S3_C"/>
    <property type="match status" value="1"/>
</dbReference>
<dbReference type="EMBL" id="JN674637">
    <property type="protein sequence ID" value="AEW13027.1"/>
    <property type="molecule type" value="Genomic_DNA"/>
</dbReference>
<reference evidence="5" key="1">
    <citation type="journal article" date="2013" name="J. Eukaryot. Microbiol.">
        <title>Tracing patterns of chloroplast evolution in euglenoids: contributions from Colacium vesiculosum and Strombomonas acuminata (Euglenophyta).</title>
        <authorList>
            <person name="Wiegert K.E."/>
            <person name="Bennett M.S."/>
            <person name="Triemer R.E."/>
        </authorList>
    </citation>
    <scope>NUCLEOTIDE SEQUENCE</scope>
</reference>
<accession>I6NI60</accession>
<dbReference type="InterPro" id="IPR001351">
    <property type="entry name" value="Ribosomal_uS3_C"/>
</dbReference>
<feature type="domain" description="Small ribosomal subunit protein uS3 C-terminal" evidence="4">
    <location>
        <begin position="1"/>
        <end position="68"/>
    </location>
</feature>
<dbReference type="GO" id="GO:0022627">
    <property type="term" value="C:cytosolic small ribosomal subunit"/>
    <property type="evidence" value="ECO:0007669"/>
    <property type="project" value="TreeGrafter"/>
</dbReference>
<dbReference type="InterPro" id="IPR036419">
    <property type="entry name" value="Ribosomal_S3_C_sf"/>
</dbReference>
<gene>
    <name evidence="5" type="primary">rps3</name>
</gene>
<dbReference type="PANTHER" id="PTHR11760:SF19">
    <property type="entry name" value="SMALL RIBOSOMAL SUBUNIT PROTEIN US3C"/>
    <property type="match status" value="1"/>
</dbReference>
<evidence type="ECO:0000313" key="5">
    <source>
        <dbReference type="EMBL" id="AEW13027.1"/>
    </source>
</evidence>
<keyword evidence="5" id="KW-0150">Chloroplast</keyword>
<evidence type="ECO:0000256" key="3">
    <source>
        <dbReference type="ARBA" id="ARBA00023274"/>
    </source>
</evidence>
<evidence type="ECO:0000256" key="2">
    <source>
        <dbReference type="ARBA" id="ARBA00022980"/>
    </source>
</evidence>
<name>I6NI60_9EUGL</name>
<dbReference type="SUPFAM" id="SSF54821">
    <property type="entry name" value="Ribosomal protein S3 C-terminal domain"/>
    <property type="match status" value="1"/>
</dbReference>
<dbReference type="GO" id="GO:0006412">
    <property type="term" value="P:translation"/>
    <property type="evidence" value="ECO:0007669"/>
    <property type="project" value="InterPro"/>
</dbReference>
<dbReference type="InterPro" id="IPR057258">
    <property type="entry name" value="Ribosomal_uS3"/>
</dbReference>